<keyword evidence="1" id="KW-0472">Membrane</keyword>
<proteinExistence type="predicted"/>
<feature type="transmembrane region" description="Helical" evidence="1">
    <location>
        <begin position="136"/>
        <end position="153"/>
    </location>
</feature>
<organism evidence="2">
    <name type="scientific">marine metagenome</name>
    <dbReference type="NCBI Taxonomy" id="408172"/>
    <lineage>
        <taxon>unclassified sequences</taxon>
        <taxon>metagenomes</taxon>
        <taxon>ecological metagenomes</taxon>
    </lineage>
</organism>
<evidence type="ECO:0000256" key="1">
    <source>
        <dbReference type="SAM" id="Phobius"/>
    </source>
</evidence>
<dbReference type="AlphaFoldDB" id="A0A382UNR0"/>
<accession>A0A382UNR0</accession>
<name>A0A382UNR0_9ZZZZ</name>
<gene>
    <name evidence="2" type="ORF">METZ01_LOCUS388704</name>
</gene>
<feature type="transmembrane region" description="Helical" evidence="1">
    <location>
        <begin position="109"/>
        <end position="129"/>
    </location>
</feature>
<sequence length="186" mass="22004">MTIFEFLVAFAAILAGLGATRLLHAFPYVFNKDRSFWLHQLIFLYTIINAIGAWWATWSMSKVERWDILKFASYILYFGVFFLLCDLIAPNNSEKIDSWKDHFFKIRKSFYICNIFLAQIFYLNQTYVLEIDNYEFFVIYLVWTGTSILGTISDNYKTQSILVVFTFLYVLILNISTFVMESPMFH</sequence>
<feature type="transmembrane region" description="Helical" evidence="1">
    <location>
        <begin position="68"/>
        <end position="89"/>
    </location>
</feature>
<reference evidence="2" key="1">
    <citation type="submission" date="2018-05" db="EMBL/GenBank/DDBJ databases">
        <authorList>
            <person name="Lanie J.A."/>
            <person name="Ng W.-L."/>
            <person name="Kazmierczak K.M."/>
            <person name="Andrzejewski T.M."/>
            <person name="Davidsen T.M."/>
            <person name="Wayne K.J."/>
            <person name="Tettelin H."/>
            <person name="Glass J.I."/>
            <person name="Rusch D."/>
            <person name="Podicherti R."/>
            <person name="Tsui H.-C.T."/>
            <person name="Winkler M.E."/>
        </authorList>
    </citation>
    <scope>NUCLEOTIDE SEQUENCE</scope>
</reference>
<keyword evidence="1" id="KW-0812">Transmembrane</keyword>
<keyword evidence="1" id="KW-1133">Transmembrane helix</keyword>
<protein>
    <submittedName>
        <fullName evidence="2">Uncharacterized protein</fullName>
    </submittedName>
</protein>
<feature type="transmembrane region" description="Helical" evidence="1">
    <location>
        <begin position="159"/>
        <end position="180"/>
    </location>
</feature>
<feature type="transmembrane region" description="Helical" evidence="1">
    <location>
        <begin position="35"/>
        <end position="56"/>
    </location>
</feature>
<evidence type="ECO:0000313" key="2">
    <source>
        <dbReference type="EMBL" id="SVD35850.1"/>
    </source>
</evidence>
<dbReference type="EMBL" id="UINC01145610">
    <property type="protein sequence ID" value="SVD35850.1"/>
    <property type="molecule type" value="Genomic_DNA"/>
</dbReference>